<dbReference type="SUPFAM" id="SSF46689">
    <property type="entry name" value="Homeodomain-like"/>
    <property type="match status" value="1"/>
</dbReference>
<dbReference type="PROSITE" id="PS51464">
    <property type="entry name" value="SIS"/>
    <property type="match status" value="1"/>
</dbReference>
<dbReference type="Pfam" id="PF01380">
    <property type="entry name" value="SIS"/>
    <property type="match status" value="1"/>
</dbReference>
<keyword evidence="3" id="KW-0804">Transcription</keyword>
<dbReference type="InterPro" id="IPR009057">
    <property type="entry name" value="Homeodomain-like_sf"/>
</dbReference>
<evidence type="ECO:0000256" key="3">
    <source>
        <dbReference type="ARBA" id="ARBA00023163"/>
    </source>
</evidence>
<evidence type="ECO:0000256" key="4">
    <source>
        <dbReference type="SAM" id="Phobius"/>
    </source>
</evidence>
<dbReference type="InterPro" id="IPR035472">
    <property type="entry name" value="RpiR-like_SIS"/>
</dbReference>
<keyword evidence="4" id="KW-1133">Transmembrane helix</keyword>
<evidence type="ECO:0000256" key="2">
    <source>
        <dbReference type="ARBA" id="ARBA00023125"/>
    </source>
</evidence>
<name>A0A2Y9B9X7_9FIRM</name>
<keyword evidence="2" id="KW-0238">DNA-binding</keyword>
<dbReference type="InterPro" id="IPR046348">
    <property type="entry name" value="SIS_dom_sf"/>
</dbReference>
<dbReference type="InterPro" id="IPR036388">
    <property type="entry name" value="WH-like_DNA-bd_sf"/>
</dbReference>
<keyword evidence="1" id="KW-0805">Transcription regulation</keyword>
<evidence type="ECO:0000313" key="8">
    <source>
        <dbReference type="Proteomes" id="UP000245845"/>
    </source>
</evidence>
<dbReference type="InterPro" id="IPR001347">
    <property type="entry name" value="SIS_dom"/>
</dbReference>
<keyword evidence="4" id="KW-0472">Membrane</keyword>
<dbReference type="AlphaFoldDB" id="A0A2Y9B9X7"/>
<dbReference type="GO" id="GO:0003677">
    <property type="term" value="F:DNA binding"/>
    <property type="evidence" value="ECO:0007669"/>
    <property type="project" value="UniProtKB-KW"/>
</dbReference>
<evidence type="ECO:0000313" key="7">
    <source>
        <dbReference type="EMBL" id="PWJ32467.1"/>
    </source>
</evidence>
<dbReference type="InterPro" id="IPR000281">
    <property type="entry name" value="HTH_RpiR"/>
</dbReference>
<dbReference type="RefSeq" id="WP_109729790.1">
    <property type="nucleotide sequence ID" value="NZ_BAAACK010000007.1"/>
</dbReference>
<dbReference type="GO" id="GO:0003700">
    <property type="term" value="F:DNA-binding transcription factor activity"/>
    <property type="evidence" value="ECO:0007669"/>
    <property type="project" value="InterPro"/>
</dbReference>
<evidence type="ECO:0000259" key="6">
    <source>
        <dbReference type="PROSITE" id="PS51464"/>
    </source>
</evidence>
<feature type="domain" description="HTH rpiR-type" evidence="5">
    <location>
        <begin position="3"/>
        <end position="79"/>
    </location>
</feature>
<dbReference type="PANTHER" id="PTHR30514">
    <property type="entry name" value="GLUCOKINASE"/>
    <property type="match status" value="1"/>
</dbReference>
<accession>A0A2Y9B9X7</accession>
<gene>
    <name evidence="7" type="ORF">A8806_101758</name>
</gene>
<dbReference type="SUPFAM" id="SSF53697">
    <property type="entry name" value="SIS domain"/>
    <property type="match status" value="1"/>
</dbReference>
<dbReference type="EMBL" id="QGDL01000001">
    <property type="protein sequence ID" value="PWJ32467.1"/>
    <property type="molecule type" value="Genomic_DNA"/>
</dbReference>
<feature type="domain" description="SIS" evidence="6">
    <location>
        <begin position="126"/>
        <end position="266"/>
    </location>
</feature>
<dbReference type="Pfam" id="PF01418">
    <property type="entry name" value="HTH_6"/>
    <property type="match status" value="1"/>
</dbReference>
<keyword evidence="8" id="KW-1185">Reference proteome</keyword>
<evidence type="ECO:0000259" key="5">
    <source>
        <dbReference type="PROSITE" id="PS51071"/>
    </source>
</evidence>
<dbReference type="Proteomes" id="UP000245845">
    <property type="component" value="Unassembled WGS sequence"/>
</dbReference>
<dbReference type="GO" id="GO:0097367">
    <property type="term" value="F:carbohydrate derivative binding"/>
    <property type="evidence" value="ECO:0007669"/>
    <property type="project" value="InterPro"/>
</dbReference>
<dbReference type="GO" id="GO:1901135">
    <property type="term" value="P:carbohydrate derivative metabolic process"/>
    <property type="evidence" value="ECO:0007669"/>
    <property type="project" value="InterPro"/>
</dbReference>
<sequence length="280" mass="31248">MGIDIRKELSRKDSEFTQTEKKIATYILNKGHNFSQMSSTEVAEELGVGQSTIIKFVKKCGFNGFMDFKIQLSQSFVRDENILPLTHDDISLEAPLEDVAKAIVSESISALTKSFDIMDLDSFNQAIEWIDSSPRIYICGKGSSTLPAQDLSSKLMKLGLPVLWYQDLESVEAASLSADKQALFIVFSFSGETKEIVRILQNAKKNNAKIILVTKNVKSTMGKLAGLKLEIISNETIFRTAAMSSRIAFFSIVDILFLGIIKKDLKHRLKMIRDVYTSIG</sequence>
<dbReference type="PANTHER" id="PTHR30514:SF1">
    <property type="entry name" value="HTH-TYPE TRANSCRIPTIONAL REGULATOR HEXR-RELATED"/>
    <property type="match status" value="1"/>
</dbReference>
<dbReference type="CDD" id="cd05013">
    <property type="entry name" value="SIS_RpiR"/>
    <property type="match status" value="1"/>
</dbReference>
<evidence type="ECO:0000256" key="1">
    <source>
        <dbReference type="ARBA" id="ARBA00023015"/>
    </source>
</evidence>
<keyword evidence="4" id="KW-0812">Transmembrane</keyword>
<reference evidence="7 8" key="1">
    <citation type="submission" date="2018-05" db="EMBL/GenBank/DDBJ databases">
        <title>The Hungate 1000. A catalogue of reference genomes from the rumen microbiome.</title>
        <authorList>
            <person name="Kelly W."/>
        </authorList>
    </citation>
    <scope>NUCLEOTIDE SEQUENCE [LARGE SCALE GENOMIC DNA]</scope>
    <source>
        <strain evidence="7 8">NLAE-zl-C242</strain>
    </source>
</reference>
<dbReference type="Gene3D" id="1.10.10.10">
    <property type="entry name" value="Winged helix-like DNA-binding domain superfamily/Winged helix DNA-binding domain"/>
    <property type="match status" value="1"/>
</dbReference>
<dbReference type="Gene3D" id="3.40.50.10490">
    <property type="entry name" value="Glucose-6-phosphate isomerase like protein, domain 1"/>
    <property type="match status" value="1"/>
</dbReference>
<dbReference type="OrthoDB" id="63027at2"/>
<feature type="transmembrane region" description="Helical" evidence="4">
    <location>
        <begin position="243"/>
        <end position="261"/>
    </location>
</feature>
<protein>
    <submittedName>
        <fullName evidence="7">RpiR family transcriptional regulator</fullName>
    </submittedName>
</protein>
<proteinExistence type="predicted"/>
<organism evidence="7 8">
    <name type="scientific">Faecalicatena orotica</name>
    <dbReference type="NCBI Taxonomy" id="1544"/>
    <lineage>
        <taxon>Bacteria</taxon>
        <taxon>Bacillati</taxon>
        <taxon>Bacillota</taxon>
        <taxon>Clostridia</taxon>
        <taxon>Lachnospirales</taxon>
        <taxon>Lachnospiraceae</taxon>
        <taxon>Faecalicatena</taxon>
    </lineage>
</organism>
<dbReference type="PROSITE" id="PS51071">
    <property type="entry name" value="HTH_RPIR"/>
    <property type="match status" value="1"/>
</dbReference>
<dbReference type="InterPro" id="IPR047640">
    <property type="entry name" value="RpiR-like"/>
</dbReference>
<comment type="caution">
    <text evidence="7">The sequence shown here is derived from an EMBL/GenBank/DDBJ whole genome shotgun (WGS) entry which is preliminary data.</text>
</comment>